<name>A0A167V7X2_9HYPO</name>
<evidence type="ECO:0000313" key="3">
    <source>
        <dbReference type="Proteomes" id="UP000078544"/>
    </source>
</evidence>
<dbReference type="EMBL" id="AZGY01000041">
    <property type="protein sequence ID" value="KZZ87174.1"/>
    <property type="molecule type" value="Genomic_DNA"/>
</dbReference>
<keyword evidence="3" id="KW-1185">Reference proteome</keyword>
<organism evidence="2 3">
    <name type="scientific">Moelleriella libera RCEF 2490</name>
    <dbReference type="NCBI Taxonomy" id="1081109"/>
    <lineage>
        <taxon>Eukaryota</taxon>
        <taxon>Fungi</taxon>
        <taxon>Dikarya</taxon>
        <taxon>Ascomycota</taxon>
        <taxon>Pezizomycotina</taxon>
        <taxon>Sordariomycetes</taxon>
        <taxon>Hypocreomycetidae</taxon>
        <taxon>Hypocreales</taxon>
        <taxon>Clavicipitaceae</taxon>
        <taxon>Moelleriella</taxon>
    </lineage>
</organism>
<sequence>MFNNGVYKIDTVPVCAFEASLYMVKAPGKTLNTVNDQKRDYILYGVPKGIVASSRGIEGERASPNDVIKENSDGHAKFDAENNGPTAAQGSIHITMPGGGCRDEVTLWRHNFPLNDYVSG</sequence>
<gene>
    <name evidence="2" type="ORF">AAL_08432</name>
</gene>
<dbReference type="Proteomes" id="UP000078544">
    <property type="component" value="Unassembled WGS sequence"/>
</dbReference>
<proteinExistence type="predicted"/>
<protein>
    <submittedName>
        <fullName evidence="2">Uncharacterized protein</fullName>
    </submittedName>
</protein>
<comment type="caution">
    <text evidence="2">The sequence shown here is derived from an EMBL/GenBank/DDBJ whole genome shotgun (WGS) entry which is preliminary data.</text>
</comment>
<reference evidence="2 3" key="1">
    <citation type="journal article" date="2016" name="Genome Biol. Evol.">
        <title>Divergent and convergent evolution of fungal pathogenicity.</title>
        <authorList>
            <person name="Shang Y."/>
            <person name="Xiao G."/>
            <person name="Zheng P."/>
            <person name="Cen K."/>
            <person name="Zhan S."/>
            <person name="Wang C."/>
        </authorList>
    </citation>
    <scope>NUCLEOTIDE SEQUENCE [LARGE SCALE GENOMIC DNA]</scope>
    <source>
        <strain evidence="2 3">RCEF 2490</strain>
    </source>
</reference>
<evidence type="ECO:0000256" key="1">
    <source>
        <dbReference type="SAM" id="MobiDB-lite"/>
    </source>
</evidence>
<feature type="region of interest" description="Disordered" evidence="1">
    <location>
        <begin position="55"/>
        <end position="89"/>
    </location>
</feature>
<feature type="compositionally biased region" description="Basic and acidic residues" evidence="1">
    <location>
        <begin position="57"/>
        <end position="80"/>
    </location>
</feature>
<dbReference type="AlphaFoldDB" id="A0A167V7X2"/>
<accession>A0A167V7X2</accession>
<evidence type="ECO:0000313" key="2">
    <source>
        <dbReference type="EMBL" id="KZZ87174.1"/>
    </source>
</evidence>
<dbReference type="OrthoDB" id="2999773at2759"/>